<evidence type="ECO:0000259" key="18">
    <source>
        <dbReference type="PROSITE" id="PS51198"/>
    </source>
</evidence>
<feature type="binding site" evidence="15">
    <location>
        <position position="1086"/>
    </location>
    <ligand>
        <name>Mg(2+)</name>
        <dbReference type="ChEBI" id="CHEBI:18420"/>
    </ligand>
</feature>
<evidence type="ECO:0000256" key="12">
    <source>
        <dbReference type="ARBA" id="ARBA00023235"/>
    </source>
</evidence>
<dbReference type="GO" id="GO:0043138">
    <property type="term" value="F:3'-5' DNA helicase activity"/>
    <property type="evidence" value="ECO:0007669"/>
    <property type="project" value="UniProtKB-UniRule"/>
</dbReference>
<keyword evidence="12 15" id="KW-0413">Isomerase</keyword>
<keyword evidence="3 15" id="KW-0547">Nucleotide-binding</keyword>
<keyword evidence="5 15" id="KW-0378">Hydrolase</keyword>
<comment type="catalytic activity">
    <reaction evidence="15">
        <text>Exonucleolytic cleavage (in the presence of ATP) in either 5'- to 3'- or 3'- to 5'-direction to yield 5'-phosphooligonucleotides.</text>
        <dbReference type="EC" id="3.1.11.5"/>
    </reaction>
</comment>
<feature type="region of interest" description="Nuclease activity, interacts with RecD and RecA" evidence="15">
    <location>
        <begin position="892"/>
        <end position="1186"/>
    </location>
</feature>
<evidence type="ECO:0000256" key="3">
    <source>
        <dbReference type="ARBA" id="ARBA00022741"/>
    </source>
</evidence>
<dbReference type="PANTHER" id="PTHR11070">
    <property type="entry name" value="UVRD / RECB / PCRA DNA HELICASE FAMILY MEMBER"/>
    <property type="match status" value="1"/>
</dbReference>
<evidence type="ECO:0000256" key="10">
    <source>
        <dbReference type="ARBA" id="ARBA00023125"/>
    </source>
</evidence>
<dbReference type="InterPro" id="IPR000212">
    <property type="entry name" value="DNA_helicase_UvrD/REP"/>
</dbReference>
<evidence type="ECO:0000256" key="14">
    <source>
        <dbReference type="ARBA" id="ARBA00048988"/>
    </source>
</evidence>
<keyword evidence="6 15" id="KW-0347">Helicase</keyword>
<dbReference type="Gene3D" id="1.10.3170.10">
    <property type="entry name" value="Recbcd, chain B, domain 2"/>
    <property type="match status" value="1"/>
</dbReference>
<sequence>MSRVFDSWETLPLAPPGRSLIEASAGTGKTWTIAALYLRLLLEGEGVTPRRIVVATFTNAAAAELRERLRKRIQRAERAAHGEAASDPDALDQWLENRWVKEGVRDQDLLRLRIALAELDLAPIGTLHGLCTRILREHPFAAGGRFEPAELVDGDTLMRELATDLQRTLWQGDAATREAAWPAQELAVLDGKWPGAKDLKEWLKPGLRVEPGEAPVLPEGIADMLREGARPTLFRKGSVLPRTWLEVADILDSGDPGDITAKQLETLRMADGPKGILKGMEQDADLQRALTASAQLAEALVARHHHLHLNLLHRLRSWGLERKQAWMQRHDSIGFDDLLAIVHDALMVKAANGDARPLADALFAAWPVALIDEFQDTDDLQYGTLDAIYRDDAGQPRGRLLMIGDPKQAIYRFRGGDIHTYTRAAGDVADQLSLTVNQRSSTPYVDAVNAFFDAAGHALDAQGESSSGIKYLPVTAAGRADKHAYAIDGVRVERPLVIHVRDDASGDKRTQVDEALNACASQIAAMLASGAHFIGEKALRPEHIAVLLPDNHQVARLRTLLERKGVPCVTRGRDSVFAGDIARDLQVFMHAVWHAESASLAHAALLTRLGGMTLAEVSALEHDPESAQRISLRFHDWRQRWRRRGVPALVDALIAERGPALLAEEDGERVLTDLRHLGELLQAQAEAGMGEGELLAWFTAQRDGSGGDSEDDREARQLRIESQSPRVRLMTLHASKGLEFPVVFLPLMSMHEARPQKPKVVSLHDPAGGHRLHVDEAAIERDAREVQDERFRVLYVALTRAVHACHVFAVPAPEEDASGGRKQKAGAARSPIDVLIERMGVKRTDTLPHIEWREGWLNDTSAHYRHEQADDSDREARAMPPPLSGPMPSRHSFSSLNRGHHAGDAGAEAAADDEAASPIDAGVDEGDDTGHAEPEAEHPALLALAKPRGTGIGNALHDALEQRRIGRPMIEQLPLLASMLRRRNLLPEGETGTRLCESWATRLDEAFALPLGAALPPLAALTADEQRAEMEFHFALGSTSLRRLREACAAHGEPTLVPDSERRIAGLMTGKIDLLFQHAWRFHVLDYKGNFAGTRLSDYAPAALAQVMEANQYRFQALLYVVALDRHLRLRLPGYDRTKHLGDVSYLFLRAYGLSPGIGLWRHRFDDVLVEAVGHALPADTTEHAA</sequence>
<feature type="binding site" evidence="16">
    <location>
        <begin position="23"/>
        <end position="30"/>
    </location>
    <ligand>
        <name>ATP</name>
        <dbReference type="ChEBI" id="CHEBI:30616"/>
    </ligand>
</feature>
<evidence type="ECO:0000256" key="9">
    <source>
        <dbReference type="ARBA" id="ARBA00022842"/>
    </source>
</evidence>
<evidence type="ECO:0000256" key="13">
    <source>
        <dbReference type="ARBA" id="ARBA00034617"/>
    </source>
</evidence>
<keyword evidence="8 15" id="KW-0067">ATP-binding</keyword>
<comment type="miscellaneous">
    <text evidence="15">In the RecBCD complex, RecB has a slow 3'-5' helicase, an exonuclease activity and loads RecA onto ssDNA, RecD has a fast 5'-3' helicase activity, while RecC stimulates the ATPase and processivity of the RecB helicase and contributes to recognition of the Chi site.</text>
</comment>
<dbReference type="InterPro" id="IPR011604">
    <property type="entry name" value="PDDEXK-like_dom_sf"/>
</dbReference>
<keyword evidence="1 15" id="KW-0540">Nuclease</keyword>
<feature type="compositionally biased region" description="Basic and acidic residues" evidence="17">
    <location>
        <begin position="866"/>
        <end position="877"/>
    </location>
</feature>
<dbReference type="PROSITE" id="PS51217">
    <property type="entry name" value="UVRD_HELICASE_CTER"/>
    <property type="match status" value="1"/>
</dbReference>
<dbReference type="RefSeq" id="WP_112926479.1">
    <property type="nucleotide sequence ID" value="NZ_CP029556.1"/>
</dbReference>
<feature type="region of interest" description="Disordered" evidence="17">
    <location>
        <begin position="866"/>
        <end position="933"/>
    </location>
</feature>
<dbReference type="Pfam" id="PF13361">
    <property type="entry name" value="UvrD_C"/>
    <property type="match status" value="1"/>
</dbReference>
<proteinExistence type="inferred from homology"/>
<evidence type="ECO:0000256" key="4">
    <source>
        <dbReference type="ARBA" id="ARBA00022763"/>
    </source>
</evidence>
<comment type="catalytic activity">
    <reaction evidence="13 15">
        <text>Couples ATP hydrolysis with the unwinding of duplex DNA by translocating in the 3'-5' direction.</text>
        <dbReference type="EC" id="5.6.2.4"/>
    </reaction>
</comment>
<feature type="binding site" evidence="15">
    <location>
        <position position="957"/>
    </location>
    <ligand>
        <name>Mg(2+)</name>
        <dbReference type="ChEBI" id="CHEBI:18420"/>
    </ligand>
</feature>
<evidence type="ECO:0000256" key="16">
    <source>
        <dbReference type="PROSITE-ProRule" id="PRU00560"/>
    </source>
</evidence>
<feature type="active site" description="For nuclease activity" evidence="15">
    <location>
        <position position="1086"/>
    </location>
</feature>
<feature type="domain" description="UvrD-like helicase ATP-binding" evidence="18">
    <location>
        <begin position="2"/>
        <end position="441"/>
    </location>
</feature>
<reference evidence="21" key="1">
    <citation type="submission" date="2018-05" db="EMBL/GenBank/DDBJ databases">
        <title>Luteimonas pekinense sp. nov., isolated from human Meibomian gland secretions, Beijing, China.</title>
        <authorList>
            <person name="Wen T."/>
            <person name="Bai H."/>
            <person name="Lv H."/>
        </authorList>
    </citation>
    <scope>NUCLEOTIDE SEQUENCE [LARGE SCALE GENOMIC DNA]</scope>
    <source>
        <strain evidence="21">83-4</strain>
    </source>
</reference>
<accession>A0A344J5F6</accession>
<keyword evidence="4 15" id="KW-0227">DNA damage</keyword>
<protein>
    <recommendedName>
        <fullName evidence="15">RecBCD enzyme subunit RecB</fullName>
        <ecNumber evidence="15">3.1.11.5</ecNumber>
        <ecNumber evidence="15">5.6.2.4</ecNumber>
    </recommendedName>
    <alternativeName>
        <fullName evidence="15">DNA 3'-5' helicase subunit RecB</fullName>
    </alternativeName>
    <alternativeName>
        <fullName evidence="15">Exonuclease V subunit RecB</fullName>
        <shortName evidence="15">ExoV subunit RecB</shortName>
    </alternativeName>
    <alternativeName>
        <fullName evidence="15">Helicase/nuclease RecBCD subunit RecB</fullName>
    </alternativeName>
</protein>
<evidence type="ECO:0000256" key="17">
    <source>
        <dbReference type="SAM" id="MobiDB-lite"/>
    </source>
</evidence>
<dbReference type="GO" id="GO:0005524">
    <property type="term" value="F:ATP binding"/>
    <property type="evidence" value="ECO:0007669"/>
    <property type="project" value="UniProtKB-UniRule"/>
</dbReference>
<dbReference type="InterPro" id="IPR014017">
    <property type="entry name" value="DNA_helicase_UvrD-like_C"/>
</dbReference>
<dbReference type="EC" id="3.1.11.5" evidence="15"/>
<comment type="subunit">
    <text evidence="15">Heterotrimer of RecB, RecC and RecD. All subunits contribute to DNA-binding. Interacts with RecA.</text>
</comment>
<dbReference type="AlphaFoldDB" id="A0A344J5F6"/>
<dbReference type="CDD" id="cd22352">
    <property type="entry name" value="RecB_C-like"/>
    <property type="match status" value="1"/>
</dbReference>
<keyword evidence="10 15" id="KW-0238">DNA-binding</keyword>
<evidence type="ECO:0000256" key="5">
    <source>
        <dbReference type="ARBA" id="ARBA00022801"/>
    </source>
</evidence>
<feature type="binding site" evidence="15">
    <location>
        <position position="1073"/>
    </location>
    <ligand>
        <name>Mg(2+)</name>
        <dbReference type="ChEBI" id="CHEBI:18420"/>
    </ligand>
</feature>
<dbReference type="EC" id="5.6.2.4" evidence="15"/>
<dbReference type="OrthoDB" id="9810135at2"/>
<organism evidence="20 21">
    <name type="scientific">Solilutibacter oculi</name>
    <dbReference type="NCBI Taxonomy" id="2698682"/>
    <lineage>
        <taxon>Bacteria</taxon>
        <taxon>Pseudomonadati</taxon>
        <taxon>Pseudomonadota</taxon>
        <taxon>Gammaproteobacteria</taxon>
        <taxon>Lysobacterales</taxon>
        <taxon>Lysobacteraceae</taxon>
        <taxon>Solilutibacter</taxon>
    </lineage>
</organism>
<dbReference type="GO" id="GO:0009338">
    <property type="term" value="C:exodeoxyribonuclease V complex"/>
    <property type="evidence" value="ECO:0007669"/>
    <property type="project" value="TreeGrafter"/>
</dbReference>
<dbReference type="InterPro" id="IPR011335">
    <property type="entry name" value="Restrct_endonuc-II-like"/>
</dbReference>
<dbReference type="KEGG" id="lue:DCD74_05770"/>
<gene>
    <name evidence="15" type="primary">recB</name>
    <name evidence="20" type="ORF">DCD74_05770</name>
</gene>
<comment type="function">
    <text evidence="15">A helicase/nuclease that prepares dsDNA breaks (DSB) for recombinational DNA repair. Binds to DSBs and unwinds DNA via a highly rapid and processive ATP-dependent bidirectional helicase activity. Unwinds dsDNA until it encounters a Chi (crossover hotspot instigator) sequence from the 3' direction. Cuts ssDNA a few nucleotides 3' to the Chi site. The properties and activities of the enzyme are changed at Chi. The Chi-altered holoenzyme produces a long 3'-ssDNA overhang and facilitates RecA-binding to the ssDNA for homologous DNA recombination and repair. Holoenzyme degrades any linearized DNA that is unable to undergo homologous recombination. In the holoenzyme this subunit contributes ATPase, 3'-5' helicase, exonuclease activity and loads RecA onto ssDNA.</text>
</comment>
<dbReference type="EMBL" id="CP029556">
    <property type="protein sequence ID" value="AXA84266.1"/>
    <property type="molecule type" value="Genomic_DNA"/>
</dbReference>
<dbReference type="GO" id="GO:0003677">
    <property type="term" value="F:DNA binding"/>
    <property type="evidence" value="ECO:0007669"/>
    <property type="project" value="UniProtKB-UniRule"/>
</dbReference>
<evidence type="ECO:0000259" key="19">
    <source>
        <dbReference type="PROSITE" id="PS51217"/>
    </source>
</evidence>
<feature type="region of interest" description="DNA-binding and helicase activity, interacts with RecC" evidence="15">
    <location>
        <begin position="1"/>
        <end position="858"/>
    </location>
</feature>
<feature type="region of interest" description="Disordered" evidence="17">
    <location>
        <begin position="701"/>
        <end position="720"/>
    </location>
</feature>
<evidence type="ECO:0000256" key="2">
    <source>
        <dbReference type="ARBA" id="ARBA00022723"/>
    </source>
</evidence>
<dbReference type="GO" id="GO:0016887">
    <property type="term" value="F:ATP hydrolysis activity"/>
    <property type="evidence" value="ECO:0007669"/>
    <property type="project" value="RHEA"/>
</dbReference>
<dbReference type="GO" id="GO:0000724">
    <property type="term" value="P:double-strand break repair via homologous recombination"/>
    <property type="evidence" value="ECO:0007669"/>
    <property type="project" value="UniProtKB-UniRule"/>
</dbReference>
<dbReference type="Gene3D" id="3.90.320.10">
    <property type="match status" value="1"/>
</dbReference>
<evidence type="ECO:0000256" key="15">
    <source>
        <dbReference type="HAMAP-Rule" id="MF_01485"/>
    </source>
</evidence>
<keyword evidence="9 15" id="KW-0460">Magnesium</keyword>
<name>A0A344J5F6_9GAMM</name>
<keyword evidence="7 15" id="KW-0269">Exonuclease</keyword>
<evidence type="ECO:0000256" key="7">
    <source>
        <dbReference type="ARBA" id="ARBA00022839"/>
    </source>
</evidence>
<dbReference type="SUPFAM" id="SSF52540">
    <property type="entry name" value="P-loop containing nucleoside triphosphate hydrolases"/>
    <property type="match status" value="1"/>
</dbReference>
<comment type="cofactor">
    <cofactor evidence="15">
        <name>Mg(2+)</name>
        <dbReference type="ChEBI" id="CHEBI:18420"/>
    </cofactor>
    <text evidence="15">Binds 1 Mg(2+) ion per subunit.</text>
</comment>
<dbReference type="SUPFAM" id="SSF52980">
    <property type="entry name" value="Restriction endonuclease-like"/>
    <property type="match status" value="1"/>
</dbReference>
<keyword evidence="21" id="KW-1185">Reference proteome</keyword>
<comment type="similarity">
    <text evidence="15">Belongs to the helicase family. UvrD subfamily.</text>
</comment>
<comment type="domain">
    <text evidence="15">The N-terminal DNA-binding domain is a ssDNA-dependent ATPase and has ATP-dependent 3'-5' helicase function. This domain interacts with RecC.</text>
</comment>
<keyword evidence="11 15" id="KW-0234">DNA repair</keyword>
<evidence type="ECO:0000256" key="1">
    <source>
        <dbReference type="ARBA" id="ARBA00022722"/>
    </source>
</evidence>
<dbReference type="InterPro" id="IPR027417">
    <property type="entry name" value="P-loop_NTPase"/>
</dbReference>
<dbReference type="HAMAP" id="MF_01485">
    <property type="entry name" value="RecB"/>
    <property type="match status" value="1"/>
</dbReference>
<comment type="domain">
    <text evidence="15">The C-terminal domain has nuclease activity and interacts with RecD. It interacts with RecA, facilitating its loading onto ssDNA.</text>
</comment>
<dbReference type="GO" id="GO:0005829">
    <property type="term" value="C:cytosol"/>
    <property type="evidence" value="ECO:0007669"/>
    <property type="project" value="TreeGrafter"/>
</dbReference>
<dbReference type="InterPro" id="IPR004586">
    <property type="entry name" value="RecB"/>
</dbReference>
<dbReference type="Proteomes" id="UP000251842">
    <property type="component" value="Chromosome"/>
</dbReference>
<comment type="catalytic activity">
    <reaction evidence="14 15">
        <text>ATP + H2O = ADP + phosphate + H(+)</text>
        <dbReference type="Rhea" id="RHEA:13065"/>
        <dbReference type="ChEBI" id="CHEBI:15377"/>
        <dbReference type="ChEBI" id="CHEBI:15378"/>
        <dbReference type="ChEBI" id="CHEBI:30616"/>
        <dbReference type="ChEBI" id="CHEBI:43474"/>
        <dbReference type="ChEBI" id="CHEBI:456216"/>
        <dbReference type="EC" id="5.6.2.4"/>
    </reaction>
</comment>
<dbReference type="PROSITE" id="PS51198">
    <property type="entry name" value="UVRD_HELICASE_ATP_BIND"/>
    <property type="match status" value="1"/>
</dbReference>
<dbReference type="Gene3D" id="3.40.50.300">
    <property type="entry name" value="P-loop containing nucleotide triphosphate hydrolases"/>
    <property type="match status" value="2"/>
</dbReference>
<dbReference type="InterPro" id="IPR014016">
    <property type="entry name" value="UvrD-like_ATP-bd"/>
</dbReference>
<feature type="domain" description="UvrD-like helicase C-terminal" evidence="19">
    <location>
        <begin position="442"/>
        <end position="737"/>
    </location>
</feature>
<evidence type="ECO:0000256" key="6">
    <source>
        <dbReference type="ARBA" id="ARBA00022806"/>
    </source>
</evidence>
<dbReference type="Pfam" id="PF00580">
    <property type="entry name" value="UvrD-helicase"/>
    <property type="match status" value="1"/>
</dbReference>
<dbReference type="Gene3D" id="1.10.486.10">
    <property type="entry name" value="PCRA, domain 4"/>
    <property type="match status" value="1"/>
</dbReference>
<evidence type="ECO:0000256" key="11">
    <source>
        <dbReference type="ARBA" id="ARBA00023204"/>
    </source>
</evidence>
<dbReference type="GO" id="GO:0000287">
    <property type="term" value="F:magnesium ion binding"/>
    <property type="evidence" value="ECO:0007669"/>
    <property type="project" value="UniProtKB-UniRule"/>
</dbReference>
<evidence type="ECO:0000313" key="20">
    <source>
        <dbReference type="EMBL" id="AXA84266.1"/>
    </source>
</evidence>
<dbReference type="GO" id="GO:0008854">
    <property type="term" value="F:exodeoxyribonuclease V activity"/>
    <property type="evidence" value="ECO:0007669"/>
    <property type="project" value="UniProtKB-EC"/>
</dbReference>
<dbReference type="PANTHER" id="PTHR11070:SF23">
    <property type="entry name" value="RECBCD ENZYME SUBUNIT RECB"/>
    <property type="match status" value="1"/>
</dbReference>
<evidence type="ECO:0000313" key="21">
    <source>
        <dbReference type="Proteomes" id="UP000251842"/>
    </source>
</evidence>
<evidence type="ECO:0000256" key="8">
    <source>
        <dbReference type="ARBA" id="ARBA00022840"/>
    </source>
</evidence>
<keyword evidence="2 15" id="KW-0479">Metal-binding</keyword>